<dbReference type="PANTHER" id="PTHR43139">
    <property type="entry name" value="SI:DKEY-122A22.2"/>
    <property type="match status" value="1"/>
</dbReference>
<dbReference type="AlphaFoldDB" id="A0A5D3C5P1"/>
<dbReference type="InterPro" id="IPR052370">
    <property type="entry name" value="Meta-cleavage_hydrolase"/>
</dbReference>
<keyword evidence="1" id="KW-0378">Hydrolase</keyword>
<sequence length="145" mass="16461">MDEGIYVERLLSDDERSRPKSGKKSVHLLVCAFGLIIQSREHNDMVYKNAILDIKQTNPKRPCAVLIHCFGGNSKSKWQFLSQVRDLSRCFNLYIPSTNKTDMSDVFQAICVGGLKRLGVEKHSIVGKGIRYGGYVAYRMAEIYK</sequence>
<dbReference type="InterPro" id="IPR029058">
    <property type="entry name" value="AB_hydrolase_fold"/>
</dbReference>
<reference evidence="1 2" key="1">
    <citation type="submission" date="2019-08" db="EMBL/GenBank/DDBJ databases">
        <title>Draft genome sequences of two oriental melons (Cucumis melo L. var makuwa).</title>
        <authorList>
            <person name="Kwon S.-Y."/>
        </authorList>
    </citation>
    <scope>NUCLEOTIDE SEQUENCE [LARGE SCALE GENOMIC DNA]</scope>
    <source>
        <strain evidence="2">cv. Chang Bougi</strain>
        <tissue evidence="1">Leaf</tissue>
    </source>
</reference>
<evidence type="ECO:0000313" key="2">
    <source>
        <dbReference type="Proteomes" id="UP000321947"/>
    </source>
</evidence>
<organism evidence="1 2">
    <name type="scientific">Cucumis melo var. makuwa</name>
    <name type="common">Oriental melon</name>
    <dbReference type="NCBI Taxonomy" id="1194695"/>
    <lineage>
        <taxon>Eukaryota</taxon>
        <taxon>Viridiplantae</taxon>
        <taxon>Streptophyta</taxon>
        <taxon>Embryophyta</taxon>
        <taxon>Tracheophyta</taxon>
        <taxon>Spermatophyta</taxon>
        <taxon>Magnoliopsida</taxon>
        <taxon>eudicotyledons</taxon>
        <taxon>Gunneridae</taxon>
        <taxon>Pentapetalae</taxon>
        <taxon>rosids</taxon>
        <taxon>fabids</taxon>
        <taxon>Cucurbitales</taxon>
        <taxon>Cucurbitaceae</taxon>
        <taxon>Benincaseae</taxon>
        <taxon>Cucumis</taxon>
    </lineage>
</organism>
<dbReference type="PANTHER" id="PTHR43139:SF37">
    <property type="entry name" value="ALPHA_BETA-HYDROLASES SUPERFAMILY PROTEIN"/>
    <property type="match status" value="1"/>
</dbReference>
<dbReference type="Gene3D" id="3.40.50.1820">
    <property type="entry name" value="alpha/beta hydrolase"/>
    <property type="match status" value="1"/>
</dbReference>
<dbReference type="EMBL" id="SSTD01013339">
    <property type="protein sequence ID" value="TYK07221.1"/>
    <property type="molecule type" value="Genomic_DNA"/>
</dbReference>
<dbReference type="SUPFAM" id="SSF53474">
    <property type="entry name" value="alpha/beta-Hydrolases"/>
    <property type="match status" value="1"/>
</dbReference>
<protein>
    <submittedName>
        <fullName evidence="1">Putative abhydrolase domain containing</fullName>
    </submittedName>
</protein>
<dbReference type="Proteomes" id="UP000321947">
    <property type="component" value="Unassembled WGS sequence"/>
</dbReference>
<gene>
    <name evidence="1" type="ORF">E5676_scaffold606G001100</name>
</gene>
<name>A0A5D3C5P1_CUCMM</name>
<comment type="caution">
    <text evidence="1">The sequence shown here is derived from an EMBL/GenBank/DDBJ whole genome shotgun (WGS) entry which is preliminary data.</text>
</comment>
<accession>A0A5D3C5P1</accession>
<dbReference type="GO" id="GO:0016787">
    <property type="term" value="F:hydrolase activity"/>
    <property type="evidence" value="ECO:0007669"/>
    <property type="project" value="UniProtKB-KW"/>
</dbReference>
<evidence type="ECO:0000313" key="1">
    <source>
        <dbReference type="EMBL" id="TYK07221.1"/>
    </source>
</evidence>
<proteinExistence type="predicted"/>